<dbReference type="Proteomes" id="UP000264071">
    <property type="component" value="Unassembled WGS sequence"/>
</dbReference>
<sequence length="304" mass="31670">MQTDVRIGIDLGGTKIEGIALATDGAELARRRVPTPRSYVETVAAITALVHQLEAHVGARGTVGLGIPGVIVPETGLVKNANSTWLIGEPLARDLERALARAVRTENDANCFALSEATDGAARGADMVFGVIMGTGVGGGIVHAGRVHAGRNLIGGEWGHNGLPWATADEVPGPACYCGRQGCIESWVSGPGVAADHARTTGQRHDAASIMEAAAHGNAEAIATRTRWIGRMARSLATVINLLDPDVIVLGGGLSNTEGVVVDLVRELPRWVFSDRLVTPVVRHHHGDSSGVRGAAWLWPATGA</sequence>
<evidence type="ECO:0000313" key="2">
    <source>
        <dbReference type="Proteomes" id="UP000264071"/>
    </source>
</evidence>
<organism evidence="1 2">
    <name type="scientific">Gemmatimonas aurantiaca</name>
    <dbReference type="NCBI Taxonomy" id="173480"/>
    <lineage>
        <taxon>Bacteria</taxon>
        <taxon>Pseudomonadati</taxon>
        <taxon>Gemmatimonadota</taxon>
        <taxon>Gemmatimonadia</taxon>
        <taxon>Gemmatimonadales</taxon>
        <taxon>Gemmatimonadaceae</taxon>
        <taxon>Gemmatimonas</taxon>
    </lineage>
</organism>
<dbReference type="Gene3D" id="3.30.420.40">
    <property type="match status" value="2"/>
</dbReference>
<comment type="caution">
    <text evidence="1">The sequence shown here is derived from an EMBL/GenBank/DDBJ whole genome shotgun (WGS) entry which is preliminary data.</text>
</comment>
<name>A0A3D4V882_9BACT</name>
<dbReference type="CDD" id="cd24066">
    <property type="entry name" value="ASKHA_NBD_ROK_EcFRK-like"/>
    <property type="match status" value="1"/>
</dbReference>
<dbReference type="InterPro" id="IPR000600">
    <property type="entry name" value="ROK"/>
</dbReference>
<protein>
    <submittedName>
        <fullName evidence="1">Transcriptional regulator</fullName>
    </submittedName>
</protein>
<dbReference type="Pfam" id="PF00480">
    <property type="entry name" value="ROK"/>
    <property type="match status" value="1"/>
</dbReference>
<dbReference type="InterPro" id="IPR043129">
    <property type="entry name" value="ATPase_NBD"/>
</dbReference>
<dbReference type="InterPro" id="IPR049874">
    <property type="entry name" value="ROK_cs"/>
</dbReference>
<dbReference type="EMBL" id="DPIY01000006">
    <property type="protein sequence ID" value="HCT57034.1"/>
    <property type="molecule type" value="Genomic_DNA"/>
</dbReference>
<dbReference type="PANTHER" id="PTHR18964:SF174">
    <property type="entry name" value="D-ALLOSE KINASE-RELATED"/>
    <property type="match status" value="1"/>
</dbReference>
<proteinExistence type="predicted"/>
<accession>A0A3D4V882</accession>
<dbReference type="PROSITE" id="PS01125">
    <property type="entry name" value="ROK"/>
    <property type="match status" value="1"/>
</dbReference>
<dbReference type="OMA" id="APNIDWR"/>
<dbReference type="AlphaFoldDB" id="A0A3D4V882"/>
<dbReference type="SUPFAM" id="SSF53067">
    <property type="entry name" value="Actin-like ATPase domain"/>
    <property type="match status" value="1"/>
</dbReference>
<dbReference type="GO" id="GO:0004396">
    <property type="term" value="F:hexokinase activity"/>
    <property type="evidence" value="ECO:0007669"/>
    <property type="project" value="TreeGrafter"/>
</dbReference>
<reference evidence="1 2" key="1">
    <citation type="journal article" date="2018" name="Nat. Biotechnol.">
        <title>A standardized bacterial taxonomy based on genome phylogeny substantially revises the tree of life.</title>
        <authorList>
            <person name="Parks D.H."/>
            <person name="Chuvochina M."/>
            <person name="Waite D.W."/>
            <person name="Rinke C."/>
            <person name="Skarshewski A."/>
            <person name="Chaumeil P.A."/>
            <person name="Hugenholtz P."/>
        </authorList>
    </citation>
    <scope>NUCLEOTIDE SEQUENCE [LARGE SCALE GENOMIC DNA]</scope>
    <source>
        <strain evidence="1">UBA8844</strain>
    </source>
</reference>
<evidence type="ECO:0000313" key="1">
    <source>
        <dbReference type="EMBL" id="HCT57034.1"/>
    </source>
</evidence>
<dbReference type="PANTHER" id="PTHR18964">
    <property type="entry name" value="ROK (REPRESSOR, ORF, KINASE) FAMILY"/>
    <property type="match status" value="1"/>
</dbReference>
<gene>
    <name evidence="1" type="ORF">DGD08_07440</name>
</gene>